<proteinExistence type="predicted"/>
<keyword evidence="2" id="KW-1185">Reference proteome</keyword>
<organism evidence="1 2">
    <name type="scientific">Synaphobranchus kaupii</name>
    <name type="common">Kaup's arrowtooth eel</name>
    <dbReference type="NCBI Taxonomy" id="118154"/>
    <lineage>
        <taxon>Eukaryota</taxon>
        <taxon>Metazoa</taxon>
        <taxon>Chordata</taxon>
        <taxon>Craniata</taxon>
        <taxon>Vertebrata</taxon>
        <taxon>Euteleostomi</taxon>
        <taxon>Actinopterygii</taxon>
        <taxon>Neopterygii</taxon>
        <taxon>Teleostei</taxon>
        <taxon>Anguilliformes</taxon>
        <taxon>Synaphobranchidae</taxon>
        <taxon>Synaphobranchus</taxon>
    </lineage>
</organism>
<sequence length="358" mass="39760">MAHNVKLNDIVKARLLKALENGEAAYQKFRNEPYVVRSKKLSITISKVNLPAFDSQDTTKKTSTEATKATVSTKDIASAQREAEIATLRGLSPEELYSHDLLQSSPLFFTTKPDKAQLVAELETNLTPVFDSYNELSIKEGERIRRAGENSAVDLAVVDESVPIPLQLDKFWASSVNKQNLQLLARDVGERDLQDMVLSGMVVNEELLSARLKLTGSPASDLSLPSKWQEEAYCRIIAHVHWAVERGCERVVVISNDTDTVILLLHYIGLFKEVGLQELWVQFGTGEKRRMIPLHVLHLKLGDKLCCVLIKAHVLTGDDALSKVGTKHAAFVSCSTRFLSSFGESPVLSEADLYQAEQ</sequence>
<comment type="caution">
    <text evidence="1">The sequence shown here is derived from an EMBL/GenBank/DDBJ whole genome shotgun (WGS) entry which is preliminary data.</text>
</comment>
<dbReference type="EMBL" id="JAINUF010000008">
    <property type="protein sequence ID" value="KAJ8351817.1"/>
    <property type="molecule type" value="Genomic_DNA"/>
</dbReference>
<evidence type="ECO:0000313" key="1">
    <source>
        <dbReference type="EMBL" id="KAJ8351817.1"/>
    </source>
</evidence>
<evidence type="ECO:0000313" key="2">
    <source>
        <dbReference type="Proteomes" id="UP001152622"/>
    </source>
</evidence>
<dbReference type="OrthoDB" id="6782145at2759"/>
<dbReference type="Proteomes" id="UP001152622">
    <property type="component" value="Chromosome 8"/>
</dbReference>
<accession>A0A9Q1F5Y1</accession>
<protein>
    <submittedName>
        <fullName evidence="1">Uncharacterized protein</fullName>
    </submittedName>
</protein>
<dbReference type="AlphaFoldDB" id="A0A9Q1F5Y1"/>
<reference evidence="1" key="1">
    <citation type="journal article" date="2023" name="Science">
        <title>Genome structures resolve the early diversification of teleost fishes.</title>
        <authorList>
            <person name="Parey E."/>
            <person name="Louis A."/>
            <person name="Montfort J."/>
            <person name="Bouchez O."/>
            <person name="Roques C."/>
            <person name="Iampietro C."/>
            <person name="Lluch J."/>
            <person name="Castinel A."/>
            <person name="Donnadieu C."/>
            <person name="Desvignes T."/>
            <person name="Floi Bucao C."/>
            <person name="Jouanno E."/>
            <person name="Wen M."/>
            <person name="Mejri S."/>
            <person name="Dirks R."/>
            <person name="Jansen H."/>
            <person name="Henkel C."/>
            <person name="Chen W.J."/>
            <person name="Zahm M."/>
            <person name="Cabau C."/>
            <person name="Klopp C."/>
            <person name="Thompson A.W."/>
            <person name="Robinson-Rechavi M."/>
            <person name="Braasch I."/>
            <person name="Lecointre G."/>
            <person name="Bobe J."/>
            <person name="Postlethwait J.H."/>
            <person name="Berthelot C."/>
            <person name="Roest Crollius H."/>
            <person name="Guiguen Y."/>
        </authorList>
    </citation>
    <scope>NUCLEOTIDE SEQUENCE</scope>
    <source>
        <strain evidence="1">WJC10195</strain>
    </source>
</reference>
<name>A0A9Q1F5Y1_SYNKA</name>
<gene>
    <name evidence="1" type="ORF">SKAU_G00232930</name>
</gene>